<dbReference type="PANTHER" id="PTHR43418:SF4">
    <property type="entry name" value="MULTIFUNCTIONAL TRYPTOPHAN BIOSYNTHESIS PROTEIN"/>
    <property type="match status" value="1"/>
</dbReference>
<dbReference type="SUPFAM" id="SSF52317">
    <property type="entry name" value="Class I glutamine amidotransferase-like"/>
    <property type="match status" value="1"/>
</dbReference>
<dbReference type="AlphaFoldDB" id="A0AAD0RNC3"/>
<sequence length="202" mass="21951">MHLMIDNYDSFTYNVVQYLGMLGADIMVRRNDEISLEEIEALRPRSLIVSPGPCSPAEAGVSLAAIRRFAGRLPILGICLGHQCIAAAFGAQVRRADEVLHGKVSRIHHDGEGLFEGLADGLKVARYHSLVADALPEVLVATAWALRADGGRGEIMALRHRSLPIHGLQFHPESVLTEQGLSMLGNYLRLAERAAQAEAEPV</sequence>
<evidence type="ECO:0000259" key="2">
    <source>
        <dbReference type="Pfam" id="PF00117"/>
    </source>
</evidence>
<reference evidence="3 4" key="1">
    <citation type="submission" date="2018-08" db="EMBL/GenBank/DDBJ databases">
        <title>Complete genome sequence of JP2-74.</title>
        <authorList>
            <person name="Wu L."/>
        </authorList>
    </citation>
    <scope>NUCLEOTIDE SEQUENCE [LARGE SCALE GENOMIC DNA]</scope>
    <source>
        <strain evidence="3 4">JP2-74</strain>
    </source>
</reference>
<dbReference type="PRINTS" id="PR00096">
    <property type="entry name" value="GATASE"/>
</dbReference>
<evidence type="ECO:0000313" key="4">
    <source>
        <dbReference type="Proteomes" id="UP000259465"/>
    </source>
</evidence>
<proteinExistence type="predicted"/>
<dbReference type="PANTHER" id="PTHR43418">
    <property type="entry name" value="MULTIFUNCTIONAL TRYPTOPHAN BIOSYNTHESIS PROTEIN-RELATED"/>
    <property type="match status" value="1"/>
</dbReference>
<dbReference type="InterPro" id="IPR017926">
    <property type="entry name" value="GATASE"/>
</dbReference>
<dbReference type="PROSITE" id="PS51273">
    <property type="entry name" value="GATASE_TYPE_1"/>
    <property type="match status" value="1"/>
</dbReference>
<dbReference type="FunFam" id="3.40.50.880:FF:000003">
    <property type="entry name" value="Anthranilate synthase component II"/>
    <property type="match status" value="1"/>
</dbReference>
<protein>
    <submittedName>
        <fullName evidence="3">Aminodeoxychorismate/anthranilate synthase component II</fullName>
    </submittedName>
</protein>
<dbReference type="InterPro" id="IPR006221">
    <property type="entry name" value="TrpG/PapA_dom"/>
</dbReference>
<dbReference type="InterPro" id="IPR050472">
    <property type="entry name" value="Anth_synth/Amidotransfase"/>
</dbReference>
<dbReference type="GO" id="GO:0004049">
    <property type="term" value="F:anthranilate synthase activity"/>
    <property type="evidence" value="ECO:0007669"/>
    <property type="project" value="TreeGrafter"/>
</dbReference>
<dbReference type="GO" id="GO:0005829">
    <property type="term" value="C:cytosol"/>
    <property type="evidence" value="ECO:0007669"/>
    <property type="project" value="TreeGrafter"/>
</dbReference>
<gene>
    <name evidence="3" type="ORF">D1345_00250</name>
</gene>
<organism evidence="3 4">
    <name type="scientific">Chromobacterium rhizoryzae</name>
    <dbReference type="NCBI Taxonomy" id="1778675"/>
    <lineage>
        <taxon>Bacteria</taxon>
        <taxon>Pseudomonadati</taxon>
        <taxon>Pseudomonadota</taxon>
        <taxon>Betaproteobacteria</taxon>
        <taxon>Neisseriales</taxon>
        <taxon>Chromobacteriaceae</taxon>
        <taxon>Chromobacterium</taxon>
    </lineage>
</organism>
<dbReference type="CDD" id="cd01743">
    <property type="entry name" value="GATase1_Anthranilate_Synthase"/>
    <property type="match status" value="1"/>
</dbReference>
<accession>A0AAD0RNC3</accession>
<dbReference type="Gene3D" id="3.40.50.880">
    <property type="match status" value="1"/>
</dbReference>
<dbReference type="Pfam" id="PF00117">
    <property type="entry name" value="GATase"/>
    <property type="match status" value="1"/>
</dbReference>
<name>A0AAD0RNC3_9NEIS</name>
<dbReference type="PRINTS" id="PR00099">
    <property type="entry name" value="CPSGATASE"/>
</dbReference>
<dbReference type="Proteomes" id="UP000259465">
    <property type="component" value="Chromosome"/>
</dbReference>
<dbReference type="KEGG" id="crz:D1345_00250"/>
<feature type="domain" description="Glutamine amidotransferase" evidence="2">
    <location>
        <begin position="3"/>
        <end position="187"/>
    </location>
</feature>
<evidence type="ECO:0000313" key="3">
    <source>
        <dbReference type="EMBL" id="AXT44733.1"/>
    </source>
</evidence>
<dbReference type="NCBIfam" id="TIGR00566">
    <property type="entry name" value="trpG_papA"/>
    <property type="match status" value="1"/>
</dbReference>
<keyword evidence="4" id="KW-1185">Reference proteome</keyword>
<dbReference type="PRINTS" id="PR00097">
    <property type="entry name" value="ANTSNTHASEII"/>
</dbReference>
<evidence type="ECO:0000256" key="1">
    <source>
        <dbReference type="ARBA" id="ARBA00022962"/>
    </source>
</evidence>
<dbReference type="EMBL" id="CP031968">
    <property type="protein sequence ID" value="AXT44733.1"/>
    <property type="molecule type" value="Genomic_DNA"/>
</dbReference>
<keyword evidence="1" id="KW-0315">Glutamine amidotransferase</keyword>
<dbReference type="GO" id="GO:0000162">
    <property type="term" value="P:L-tryptophan biosynthetic process"/>
    <property type="evidence" value="ECO:0007669"/>
    <property type="project" value="TreeGrafter"/>
</dbReference>
<dbReference type="InterPro" id="IPR029062">
    <property type="entry name" value="Class_I_gatase-like"/>
</dbReference>
<dbReference type="RefSeq" id="WP_043592494.1">
    <property type="nucleotide sequence ID" value="NZ_CP031968.1"/>
</dbReference>